<evidence type="ECO:0000256" key="3">
    <source>
        <dbReference type="ARBA" id="ARBA00022816"/>
    </source>
</evidence>
<organism evidence="10 11">
    <name type="scientific">Westerdykella ornata</name>
    <dbReference type="NCBI Taxonomy" id="318751"/>
    <lineage>
        <taxon>Eukaryota</taxon>
        <taxon>Fungi</taxon>
        <taxon>Dikarya</taxon>
        <taxon>Ascomycota</taxon>
        <taxon>Pezizomycotina</taxon>
        <taxon>Dothideomycetes</taxon>
        <taxon>Pleosporomycetidae</taxon>
        <taxon>Pleosporales</taxon>
        <taxon>Sporormiaceae</taxon>
        <taxon>Westerdykella</taxon>
    </lineage>
</organism>
<dbReference type="PANTHER" id="PTHR13437">
    <property type="entry name" value="NUCLEOPORIN P58/P45 NUCLEOPORIN-LIKE PROTEIN 1"/>
    <property type="match status" value="1"/>
</dbReference>
<evidence type="ECO:0008006" key="12">
    <source>
        <dbReference type="Google" id="ProtNLM"/>
    </source>
</evidence>
<feature type="compositionally biased region" description="Polar residues" evidence="9">
    <location>
        <begin position="182"/>
        <end position="192"/>
    </location>
</feature>
<dbReference type="RefSeq" id="XP_033651046.1">
    <property type="nucleotide sequence ID" value="XM_033802023.1"/>
</dbReference>
<feature type="compositionally biased region" description="Polar residues" evidence="9">
    <location>
        <begin position="8"/>
        <end position="50"/>
    </location>
</feature>
<dbReference type="GO" id="GO:0017056">
    <property type="term" value="F:structural constituent of nuclear pore"/>
    <property type="evidence" value="ECO:0007669"/>
    <property type="project" value="InterPro"/>
</dbReference>
<evidence type="ECO:0000313" key="11">
    <source>
        <dbReference type="Proteomes" id="UP000800097"/>
    </source>
</evidence>
<sequence length="432" mass="44804">MQEPMLTQGRSGNTATSQGQKSAGLFGSTTTSSQPATTGGLFGSTSQPQSGGLFGTAATTSQAPQTGSLFGASTQTGTSQPQSTGGLFGNLSKPATSGTTGGSLFGGLTAASSQPQQSGGLFGSATQTQAKPSLFGSTTQQTTTTPSLFGATTTQPTTTPSLFGASQQNQPQQQQSSLFGGMSTQNVGTQPAQGGGVQLGWDSVKGTTRFHELHPDLQKIIQELDNKIQSQMSDAGRIREILPGQGDLVATLSPDVAYIEQLLATVELGIDNDSNAVSRLKDLVASDVEEATLCFRAATNQSLPSQFHYRNAGPSASRPSPAAPAADENDPSKPVDLVSYFSKRADSLAATLEVYQRQMREIETHLRTMEAGTVEKAQQLVGSRSGVRDQRRELAEAMRAIEGAIIELAGRVGKTRDAVVQRTLGSVGGGGL</sequence>
<accession>A0A6A6JB66</accession>
<dbReference type="OrthoDB" id="2538017at2759"/>
<evidence type="ECO:0000256" key="2">
    <source>
        <dbReference type="ARBA" id="ARBA00022448"/>
    </source>
</evidence>
<feature type="region of interest" description="Disordered" evidence="9">
    <location>
        <begin position="1"/>
        <end position="195"/>
    </location>
</feature>
<feature type="region of interest" description="Disordered" evidence="9">
    <location>
        <begin position="306"/>
        <end position="334"/>
    </location>
</feature>
<feature type="compositionally biased region" description="Low complexity" evidence="9">
    <location>
        <begin position="152"/>
        <end position="177"/>
    </location>
</feature>
<keyword evidence="5" id="KW-0811">Translocation</keyword>
<evidence type="ECO:0000256" key="6">
    <source>
        <dbReference type="ARBA" id="ARBA00023132"/>
    </source>
</evidence>
<feature type="compositionally biased region" description="Polar residues" evidence="9">
    <location>
        <begin position="57"/>
        <end position="72"/>
    </location>
</feature>
<proteinExistence type="predicted"/>
<gene>
    <name evidence="10" type="ORF">EI97DRAFT_480414</name>
</gene>
<protein>
    <recommendedName>
        <fullName evidence="12">Nucleoporin Nup54 alpha-helical domain-containing protein</fullName>
    </recommendedName>
</protein>
<dbReference type="GO" id="GO:0005643">
    <property type="term" value="C:nuclear pore"/>
    <property type="evidence" value="ECO:0007669"/>
    <property type="project" value="UniProtKB-SubCell"/>
</dbReference>
<dbReference type="PANTHER" id="PTHR13437:SF2">
    <property type="entry name" value="NUCLEOPORIN P58_P45"/>
    <property type="match status" value="1"/>
</dbReference>
<dbReference type="EMBL" id="ML986509">
    <property type="protein sequence ID" value="KAF2273507.1"/>
    <property type="molecule type" value="Genomic_DNA"/>
</dbReference>
<reference evidence="10" key="1">
    <citation type="journal article" date="2020" name="Stud. Mycol.">
        <title>101 Dothideomycetes genomes: a test case for predicting lifestyles and emergence of pathogens.</title>
        <authorList>
            <person name="Haridas S."/>
            <person name="Albert R."/>
            <person name="Binder M."/>
            <person name="Bloem J."/>
            <person name="Labutti K."/>
            <person name="Salamov A."/>
            <person name="Andreopoulos B."/>
            <person name="Baker S."/>
            <person name="Barry K."/>
            <person name="Bills G."/>
            <person name="Bluhm B."/>
            <person name="Cannon C."/>
            <person name="Castanera R."/>
            <person name="Culley D."/>
            <person name="Daum C."/>
            <person name="Ezra D."/>
            <person name="Gonzalez J."/>
            <person name="Henrissat B."/>
            <person name="Kuo A."/>
            <person name="Liang C."/>
            <person name="Lipzen A."/>
            <person name="Lutzoni F."/>
            <person name="Magnuson J."/>
            <person name="Mondo S."/>
            <person name="Nolan M."/>
            <person name="Ohm R."/>
            <person name="Pangilinan J."/>
            <person name="Park H.-J."/>
            <person name="Ramirez L."/>
            <person name="Alfaro M."/>
            <person name="Sun H."/>
            <person name="Tritt A."/>
            <person name="Yoshinaga Y."/>
            <person name="Zwiers L.-H."/>
            <person name="Turgeon B."/>
            <person name="Goodwin S."/>
            <person name="Spatafora J."/>
            <person name="Crous P."/>
            <person name="Grigoriev I."/>
        </authorList>
    </citation>
    <scope>NUCLEOTIDE SEQUENCE</scope>
    <source>
        <strain evidence="10">CBS 379.55</strain>
    </source>
</reference>
<keyword evidence="2" id="KW-0813">Transport</keyword>
<dbReference type="GeneID" id="54555198"/>
<keyword evidence="8" id="KW-0175">Coiled coil</keyword>
<name>A0A6A6JB66_WESOR</name>
<evidence type="ECO:0000256" key="7">
    <source>
        <dbReference type="ARBA" id="ARBA00023242"/>
    </source>
</evidence>
<feature type="coiled-coil region" evidence="8">
    <location>
        <begin position="345"/>
        <end position="407"/>
    </location>
</feature>
<evidence type="ECO:0000256" key="9">
    <source>
        <dbReference type="SAM" id="MobiDB-lite"/>
    </source>
</evidence>
<dbReference type="InterPro" id="IPR024882">
    <property type="entry name" value="NUP58/p45/49"/>
</dbReference>
<dbReference type="Proteomes" id="UP000800097">
    <property type="component" value="Unassembled WGS sequence"/>
</dbReference>
<dbReference type="Pfam" id="PF13634">
    <property type="entry name" value="Nucleoporin_FG"/>
    <property type="match status" value="1"/>
</dbReference>
<evidence type="ECO:0000256" key="8">
    <source>
        <dbReference type="SAM" id="Coils"/>
    </source>
</evidence>
<keyword evidence="11" id="KW-1185">Reference proteome</keyword>
<feature type="compositionally biased region" description="Low complexity" evidence="9">
    <location>
        <begin position="73"/>
        <end position="85"/>
    </location>
</feature>
<dbReference type="GO" id="GO:0008139">
    <property type="term" value="F:nuclear localization sequence binding"/>
    <property type="evidence" value="ECO:0007669"/>
    <property type="project" value="InterPro"/>
</dbReference>
<dbReference type="Gene3D" id="6.10.140.1350">
    <property type="match status" value="1"/>
</dbReference>
<evidence type="ECO:0000313" key="10">
    <source>
        <dbReference type="EMBL" id="KAF2273507.1"/>
    </source>
</evidence>
<keyword evidence="7" id="KW-0539">Nucleus</keyword>
<dbReference type="Pfam" id="PF21121">
    <property type="entry name" value="Nup49_C"/>
    <property type="match status" value="1"/>
</dbReference>
<keyword evidence="6" id="KW-0906">Nuclear pore complex</keyword>
<evidence type="ECO:0000256" key="4">
    <source>
        <dbReference type="ARBA" id="ARBA00022927"/>
    </source>
</evidence>
<comment type="subcellular location">
    <subcellularLocation>
        <location evidence="1">Nucleus</location>
        <location evidence="1">Nuclear pore complex</location>
    </subcellularLocation>
</comment>
<keyword evidence="4" id="KW-0653">Protein transport</keyword>
<feature type="compositionally biased region" description="Low complexity" evidence="9">
    <location>
        <begin position="312"/>
        <end position="326"/>
    </location>
</feature>
<keyword evidence="3" id="KW-0509">mRNA transport</keyword>
<dbReference type="InterPro" id="IPR025574">
    <property type="entry name" value="Nucleoporin_FG_rpt"/>
</dbReference>
<evidence type="ECO:0000256" key="1">
    <source>
        <dbReference type="ARBA" id="ARBA00004567"/>
    </source>
</evidence>
<dbReference type="GO" id="GO:0015031">
    <property type="term" value="P:protein transport"/>
    <property type="evidence" value="ECO:0007669"/>
    <property type="project" value="UniProtKB-KW"/>
</dbReference>
<dbReference type="GO" id="GO:0051028">
    <property type="term" value="P:mRNA transport"/>
    <property type="evidence" value="ECO:0007669"/>
    <property type="project" value="UniProtKB-KW"/>
</dbReference>
<evidence type="ECO:0000256" key="5">
    <source>
        <dbReference type="ARBA" id="ARBA00023010"/>
    </source>
</evidence>
<dbReference type="AlphaFoldDB" id="A0A6A6JB66"/>
<feature type="compositionally biased region" description="Polar residues" evidence="9">
    <location>
        <begin position="114"/>
        <end position="137"/>
    </location>
</feature>